<dbReference type="SUPFAM" id="SSF51905">
    <property type="entry name" value="FAD/NAD(P)-binding domain"/>
    <property type="match status" value="1"/>
</dbReference>
<keyword evidence="3" id="KW-0285">Flavoprotein</keyword>
<dbReference type="GO" id="GO:0016709">
    <property type="term" value="F:oxidoreductase activity, acting on paired donors, with incorporation or reduction of molecular oxygen, NAD(P)H as one donor, and incorporation of one atom of oxygen"/>
    <property type="evidence" value="ECO:0007669"/>
    <property type="project" value="UniProtKB-ARBA"/>
</dbReference>
<accession>A0A149TH27</accession>
<evidence type="ECO:0000259" key="5">
    <source>
        <dbReference type="Pfam" id="PF01494"/>
    </source>
</evidence>
<dbReference type="AlphaFoldDB" id="A0A149TH27"/>
<name>A0A149TH27_9PROT</name>
<dbReference type="GO" id="GO:0071949">
    <property type="term" value="F:FAD binding"/>
    <property type="evidence" value="ECO:0007669"/>
    <property type="project" value="InterPro"/>
</dbReference>
<evidence type="ECO:0000256" key="1">
    <source>
        <dbReference type="ARBA" id="ARBA00001974"/>
    </source>
</evidence>
<dbReference type="Gene3D" id="3.50.50.60">
    <property type="entry name" value="FAD/NAD(P)-binding domain"/>
    <property type="match status" value="1"/>
</dbReference>
<dbReference type="InterPro" id="IPR036188">
    <property type="entry name" value="FAD/NAD-bd_sf"/>
</dbReference>
<dbReference type="STRING" id="318683.A0U94_00705"/>
<dbReference type="EMBL" id="LHZR01000111">
    <property type="protein sequence ID" value="KXV46962.1"/>
    <property type="molecule type" value="Genomic_DNA"/>
</dbReference>
<dbReference type="InterPro" id="IPR002938">
    <property type="entry name" value="FAD-bd"/>
</dbReference>
<dbReference type="Gene3D" id="3.40.30.120">
    <property type="match status" value="1"/>
</dbReference>
<comment type="similarity">
    <text evidence="2">Belongs to the PheA/TfdB FAD monooxygenase family.</text>
</comment>
<evidence type="ECO:0000256" key="3">
    <source>
        <dbReference type="ARBA" id="ARBA00022630"/>
    </source>
</evidence>
<dbReference type="Pfam" id="PF01494">
    <property type="entry name" value="FAD_binding_3"/>
    <property type="match status" value="1"/>
</dbReference>
<protein>
    <submittedName>
        <fullName evidence="6">2-polyprenyl-6-methoxyphenol hydroxylase</fullName>
    </submittedName>
</protein>
<dbReference type="PANTHER" id="PTHR43004:SF19">
    <property type="entry name" value="BINDING MONOOXYGENASE, PUTATIVE (JCVI)-RELATED"/>
    <property type="match status" value="1"/>
</dbReference>
<dbReference type="PATRIC" id="fig|318683.6.peg.3040"/>
<dbReference type="Gene3D" id="3.30.70.2450">
    <property type="match status" value="1"/>
</dbReference>
<organism evidence="6 7">
    <name type="scientific">Gluconobacter albidus</name>
    <dbReference type="NCBI Taxonomy" id="318683"/>
    <lineage>
        <taxon>Bacteria</taxon>
        <taxon>Pseudomonadati</taxon>
        <taxon>Pseudomonadota</taxon>
        <taxon>Alphaproteobacteria</taxon>
        <taxon>Acetobacterales</taxon>
        <taxon>Acetobacteraceae</taxon>
        <taxon>Gluconobacter</taxon>
    </lineage>
</organism>
<reference evidence="6 7" key="1">
    <citation type="submission" date="2015-06" db="EMBL/GenBank/DDBJ databases">
        <title>Improved classification and identification of acetic acid bacteria using matrix-assisted laser desorption/ionization time-of-flight mass spectrometry; Gluconobacter nephelii and Gluconobacter uchimurae are later heterotypic synonyms of Gluconobacter japonicus and Gluconobacter oxydans, respectively.</title>
        <authorList>
            <person name="Li L."/>
            <person name="Cleenwerck I."/>
            <person name="De Vuyst L."/>
            <person name="Vandamme P."/>
        </authorList>
    </citation>
    <scope>NUCLEOTIDE SEQUENCE [LARGE SCALE GENOMIC DNA]</scope>
    <source>
        <strain evidence="6 7">LMG 1768</strain>
    </source>
</reference>
<evidence type="ECO:0000256" key="4">
    <source>
        <dbReference type="ARBA" id="ARBA00022827"/>
    </source>
</evidence>
<dbReference type="RefSeq" id="WP_062109339.1">
    <property type="nucleotide sequence ID" value="NZ_LHZR01000111.1"/>
</dbReference>
<feature type="domain" description="FAD-binding" evidence="5">
    <location>
        <begin position="4"/>
        <end position="346"/>
    </location>
</feature>
<proteinExistence type="inferred from homology"/>
<dbReference type="Proteomes" id="UP000075636">
    <property type="component" value="Unassembled WGS sequence"/>
</dbReference>
<evidence type="ECO:0000313" key="7">
    <source>
        <dbReference type="Proteomes" id="UP000075636"/>
    </source>
</evidence>
<dbReference type="NCBIfam" id="NF004832">
    <property type="entry name" value="PRK06184.1"/>
    <property type="match status" value="1"/>
</dbReference>
<dbReference type="InterPro" id="IPR036249">
    <property type="entry name" value="Thioredoxin-like_sf"/>
</dbReference>
<sequence>MAFDTDVLICGAGAAGLTLAIDLVRHGIDSILIEQNAQPFGGSRGKGLQPRSLEIFEDLGLLDRLMKAGGPYPPLLVYRADGSREKTSLSEDRTTPSPAEPYAHPLMVAQFRTESVLRERLAELGQQPRFGCQLTGFKQDADGVSPRIQDATGSHTLRARYLIGTDGGRSFVRNALGIGFPGQSLGVRALVADVDLTGLDRLAWHRFQLGTAATQIMVCPLVGTELFQIQAPVPLEGEVDLSAQGLTSLLRDRSNRDDIVVQSVVWSSVYSMSSRLADRYRVGRVFLAGDAAHIHPPTGGQGLNTSVQDAYNLGWKLAAVLKGAPDALLETYEEERRPIASDMLDLSTRMLGEARDGRMRRNREVRQMDLGYRASSLSQSERAETARIKAGDRAPDAPCRTPDGQQTRLFTLFQGPEWILMGQNVQNRPAASSGLRIITVGDGGDVVDDNGFIAEAYGLDGNEWVLIRPDGYIAAFFSSEGLKETLSHYREVAIPASAPSPSAPEKKHMA</sequence>
<dbReference type="OrthoDB" id="9791689at2"/>
<comment type="cofactor">
    <cofactor evidence="1">
        <name>FAD</name>
        <dbReference type="ChEBI" id="CHEBI:57692"/>
    </cofactor>
</comment>
<dbReference type="InterPro" id="IPR050641">
    <property type="entry name" value="RIFMO-like"/>
</dbReference>
<dbReference type="PANTHER" id="PTHR43004">
    <property type="entry name" value="TRK SYSTEM POTASSIUM UPTAKE PROTEIN"/>
    <property type="match status" value="1"/>
</dbReference>
<dbReference type="SUPFAM" id="SSF52833">
    <property type="entry name" value="Thioredoxin-like"/>
    <property type="match status" value="1"/>
</dbReference>
<gene>
    <name evidence="6" type="ORF">AD945_12895</name>
</gene>
<keyword evidence="4" id="KW-0274">FAD</keyword>
<comment type="caution">
    <text evidence="6">The sequence shown here is derived from an EMBL/GenBank/DDBJ whole genome shotgun (WGS) entry which is preliminary data.</text>
</comment>
<evidence type="ECO:0000256" key="2">
    <source>
        <dbReference type="ARBA" id="ARBA00007801"/>
    </source>
</evidence>
<dbReference type="PRINTS" id="PR00420">
    <property type="entry name" value="RNGMNOXGNASE"/>
</dbReference>
<evidence type="ECO:0000313" key="6">
    <source>
        <dbReference type="EMBL" id="KXV46962.1"/>
    </source>
</evidence>